<dbReference type="GeneID" id="25918648"/>
<dbReference type="InterPro" id="IPR015943">
    <property type="entry name" value="WD40/YVTN_repeat-like_dom_sf"/>
</dbReference>
<gene>
    <name evidence="2" type="ORF">SARC_18144</name>
</gene>
<evidence type="ECO:0000256" key="1">
    <source>
        <dbReference type="ARBA" id="ARBA00009482"/>
    </source>
</evidence>
<organism evidence="2 3">
    <name type="scientific">Sphaeroforma arctica JP610</name>
    <dbReference type="NCBI Taxonomy" id="667725"/>
    <lineage>
        <taxon>Eukaryota</taxon>
        <taxon>Ichthyosporea</taxon>
        <taxon>Ichthyophonida</taxon>
        <taxon>Sphaeroforma</taxon>
    </lineage>
</organism>
<keyword evidence="3" id="KW-1185">Reference proteome</keyword>
<dbReference type="SMART" id="SM01167">
    <property type="entry name" value="DUF1900"/>
    <property type="match status" value="1"/>
</dbReference>
<dbReference type="eggNOG" id="KOG1445">
    <property type="taxonomic scope" value="Eukaryota"/>
</dbReference>
<proteinExistence type="inferred from homology"/>
<feature type="non-terminal residue" evidence="2">
    <location>
        <position position="1"/>
    </location>
</feature>
<dbReference type="OrthoDB" id="1850764at2759"/>
<evidence type="ECO:0000313" key="3">
    <source>
        <dbReference type="Proteomes" id="UP000054560"/>
    </source>
</evidence>
<dbReference type="Pfam" id="PF16300">
    <property type="entry name" value="WD40_4"/>
    <property type="match status" value="1"/>
</dbReference>
<dbReference type="InterPro" id="IPR015505">
    <property type="entry name" value="Coronin"/>
</dbReference>
<dbReference type="Proteomes" id="UP000054560">
    <property type="component" value="Unassembled WGS sequence"/>
</dbReference>
<dbReference type="RefSeq" id="XP_014143248.1">
    <property type="nucleotide sequence ID" value="XM_014287773.1"/>
</dbReference>
<name>A0A0L0EY29_9EUKA</name>
<dbReference type="EMBL" id="KQ255645">
    <property type="protein sequence ID" value="KNC69346.1"/>
    <property type="molecule type" value="Genomic_DNA"/>
</dbReference>
<protein>
    <submittedName>
        <fullName evidence="2">Uncharacterized protein</fullName>
    </submittedName>
</protein>
<comment type="similarity">
    <text evidence="1">Belongs to the WD repeat coronin family.</text>
</comment>
<sequence>PSLSAGGSVGGEGGACLIPKRAVNTMDCEVNRMLRCTNDRGGSIVPVSFEVPRKNKSEFHSDLFPMTRTKAVSKFKIIAY</sequence>
<dbReference type="AlphaFoldDB" id="A0A0L0EY29"/>
<dbReference type="PANTHER" id="PTHR10856">
    <property type="entry name" value="CORONIN"/>
    <property type="match status" value="1"/>
</dbReference>
<evidence type="ECO:0000313" key="2">
    <source>
        <dbReference type="EMBL" id="KNC69346.1"/>
    </source>
</evidence>
<dbReference type="Gene3D" id="2.130.10.10">
    <property type="entry name" value="YVTN repeat-like/Quinoprotein amine dehydrogenase"/>
    <property type="match status" value="1"/>
</dbReference>
<accession>A0A0L0EY29</accession>
<reference evidence="2 3" key="1">
    <citation type="submission" date="2011-02" db="EMBL/GenBank/DDBJ databases">
        <title>The Genome Sequence of Sphaeroforma arctica JP610.</title>
        <authorList>
            <consortium name="The Broad Institute Genome Sequencing Platform"/>
            <person name="Russ C."/>
            <person name="Cuomo C."/>
            <person name="Young S.K."/>
            <person name="Zeng Q."/>
            <person name="Gargeya S."/>
            <person name="Alvarado L."/>
            <person name="Berlin A."/>
            <person name="Chapman S.B."/>
            <person name="Chen Z."/>
            <person name="Freedman E."/>
            <person name="Gellesch M."/>
            <person name="Goldberg J."/>
            <person name="Griggs A."/>
            <person name="Gujja S."/>
            <person name="Heilman E."/>
            <person name="Heiman D."/>
            <person name="Howarth C."/>
            <person name="Mehta T."/>
            <person name="Neiman D."/>
            <person name="Pearson M."/>
            <person name="Roberts A."/>
            <person name="Saif S."/>
            <person name="Shea T."/>
            <person name="Shenoy N."/>
            <person name="Sisk P."/>
            <person name="Stolte C."/>
            <person name="Sykes S."/>
            <person name="White J."/>
            <person name="Yandava C."/>
            <person name="Burger G."/>
            <person name="Gray M.W."/>
            <person name="Holland P.W.H."/>
            <person name="King N."/>
            <person name="Lang F.B.F."/>
            <person name="Roger A.J."/>
            <person name="Ruiz-Trillo I."/>
            <person name="Haas B."/>
            <person name="Nusbaum C."/>
            <person name="Birren B."/>
        </authorList>
    </citation>
    <scope>NUCLEOTIDE SEQUENCE [LARGE SCALE GENOMIC DNA]</scope>
    <source>
        <strain evidence="2 3">JP610</strain>
    </source>
</reference>
<dbReference type="PANTHER" id="PTHR10856:SF20">
    <property type="entry name" value="CORONIN-7"/>
    <property type="match status" value="1"/>
</dbReference>